<evidence type="ECO:0000256" key="7">
    <source>
        <dbReference type="HAMAP-Rule" id="MF_00114"/>
    </source>
</evidence>
<dbReference type="SMART" id="SM01133">
    <property type="entry name" value="DeoC"/>
    <property type="match status" value="1"/>
</dbReference>
<comment type="function">
    <text evidence="6 7">Catalyzes a reversible aldol reaction between acetaldehyde and D-glyceraldehyde 3-phosphate to generate 2-deoxy-D-ribose 5-phosphate.</text>
</comment>
<gene>
    <name evidence="7" type="primary">deoC</name>
    <name evidence="8" type="ORF">BSZ39_07670</name>
</gene>
<evidence type="ECO:0000256" key="3">
    <source>
        <dbReference type="ARBA" id="ARBA00023239"/>
    </source>
</evidence>
<dbReference type="GO" id="GO:0004139">
    <property type="term" value="F:deoxyribose-phosphate aldolase activity"/>
    <property type="evidence" value="ECO:0007669"/>
    <property type="project" value="UniProtKB-UniRule"/>
</dbReference>
<evidence type="ECO:0000256" key="6">
    <source>
        <dbReference type="ARBA" id="ARBA00056337"/>
    </source>
</evidence>
<dbReference type="InterPro" id="IPR028581">
    <property type="entry name" value="DeoC_typeI"/>
</dbReference>
<dbReference type="UniPathway" id="UPA00002">
    <property type="reaction ID" value="UER00468"/>
</dbReference>
<dbReference type="Pfam" id="PF01791">
    <property type="entry name" value="DeoC"/>
    <property type="match status" value="1"/>
</dbReference>
<dbReference type="NCBIfam" id="TIGR00126">
    <property type="entry name" value="deoC"/>
    <property type="match status" value="1"/>
</dbReference>
<comment type="caution">
    <text evidence="8">The sequence shown here is derived from an EMBL/GenBank/DDBJ whole genome shotgun (WGS) entry which is preliminary data.</text>
</comment>
<evidence type="ECO:0000256" key="4">
    <source>
        <dbReference type="ARBA" id="ARBA00023270"/>
    </source>
</evidence>
<dbReference type="OrthoDB" id="6579831at2"/>
<reference evidence="9" key="1">
    <citation type="submission" date="2016-12" db="EMBL/GenBank/DDBJ databases">
        <authorList>
            <person name="Meng X."/>
        </authorList>
    </citation>
    <scope>NUCLEOTIDE SEQUENCE [LARGE SCALE GENOMIC DNA]</scope>
    <source>
        <strain evidence="9">DSM 19116</strain>
    </source>
</reference>
<dbReference type="PIRSF" id="PIRSF001357">
    <property type="entry name" value="DeoC"/>
    <property type="match status" value="1"/>
</dbReference>
<evidence type="ECO:0000313" key="9">
    <source>
        <dbReference type="Proteomes" id="UP000185628"/>
    </source>
</evidence>
<dbReference type="CDD" id="cd00959">
    <property type="entry name" value="DeoC"/>
    <property type="match status" value="1"/>
</dbReference>
<keyword evidence="4 7" id="KW-0704">Schiff base</keyword>
<dbReference type="HAMAP" id="MF_00114">
    <property type="entry name" value="DeoC_type1"/>
    <property type="match status" value="1"/>
</dbReference>
<dbReference type="InterPro" id="IPR002915">
    <property type="entry name" value="DeoC/FbaB/LacD_aldolase"/>
</dbReference>
<feature type="active site" description="Schiff-base intermediate with acetaldehyde" evidence="7">
    <location>
        <position position="152"/>
    </location>
</feature>
<keyword evidence="2 7" id="KW-0963">Cytoplasm</keyword>
<protein>
    <recommendedName>
        <fullName evidence="7">Deoxyribose-phosphate aldolase</fullName>
        <shortName evidence="7">DERA</shortName>
        <ecNumber evidence="7">4.1.2.4</ecNumber>
    </recommendedName>
    <alternativeName>
        <fullName evidence="7">2-deoxy-D-ribose 5-phosphate aldolase</fullName>
    </alternativeName>
    <alternativeName>
        <fullName evidence="7">Phosphodeoxyriboaldolase</fullName>
        <shortName evidence="7">Deoxyriboaldolase</shortName>
    </alternativeName>
</protein>
<dbReference type="PANTHER" id="PTHR10889:SF1">
    <property type="entry name" value="DEOXYRIBOSE-PHOSPHATE ALDOLASE"/>
    <property type="match status" value="1"/>
</dbReference>
<feature type="active site" description="Proton donor/acceptor" evidence="7">
    <location>
        <position position="89"/>
    </location>
</feature>
<comment type="subcellular location">
    <subcellularLocation>
        <location evidence="7">Cytoplasm</location>
    </subcellularLocation>
</comment>
<keyword evidence="3 7" id="KW-0456">Lyase</keyword>
<accession>A0A1Q5Q1W1</accession>
<dbReference type="AlphaFoldDB" id="A0A1Q5Q1W1"/>
<dbReference type="RefSeq" id="WP_073716773.1">
    <property type="nucleotide sequence ID" value="NZ_MQVR01000041.1"/>
</dbReference>
<dbReference type="EC" id="4.1.2.4" evidence="7"/>
<dbReference type="GO" id="GO:0005737">
    <property type="term" value="C:cytoplasm"/>
    <property type="evidence" value="ECO:0007669"/>
    <property type="project" value="UniProtKB-SubCell"/>
</dbReference>
<dbReference type="GO" id="GO:0009264">
    <property type="term" value="P:deoxyribonucleotide catabolic process"/>
    <property type="evidence" value="ECO:0007669"/>
    <property type="project" value="UniProtKB-UniRule"/>
</dbReference>
<feature type="active site" description="Proton donor/acceptor" evidence="7">
    <location>
        <position position="181"/>
    </location>
</feature>
<dbReference type="PANTHER" id="PTHR10889">
    <property type="entry name" value="DEOXYRIBOSE-PHOSPHATE ALDOLASE"/>
    <property type="match status" value="1"/>
</dbReference>
<dbReference type="SUPFAM" id="SSF51569">
    <property type="entry name" value="Aldolase"/>
    <property type="match status" value="1"/>
</dbReference>
<sequence>MKKAGFIDHTLLRPDARRAEVDKLIDEALDAGFATVCVQPTWVAHAADRLGGSEVGVCTVVGFPHGASTSASKAFEAADAVERGAIEVDMVVNIGAVLDGDWDLVRSDIAAVLDAVENRAGLKVILETCLLTDEQIVKTCELCSDLGVAFVKTSTGFSTGGATEEAVKLMSQTVTNGVQVKASGGIRTPEQFEKFLAAGANRIGASAGAALLGEVAPAC</sequence>
<dbReference type="Proteomes" id="UP000185628">
    <property type="component" value="Unassembled WGS sequence"/>
</dbReference>
<dbReference type="GO" id="GO:0006018">
    <property type="term" value="P:2-deoxyribose 1-phosphate catabolic process"/>
    <property type="evidence" value="ECO:0007669"/>
    <property type="project" value="UniProtKB-UniRule"/>
</dbReference>
<keyword evidence="9" id="KW-1185">Reference proteome</keyword>
<comment type="catalytic activity">
    <reaction evidence="5 7">
        <text>2-deoxy-D-ribose 5-phosphate = D-glyceraldehyde 3-phosphate + acetaldehyde</text>
        <dbReference type="Rhea" id="RHEA:12821"/>
        <dbReference type="ChEBI" id="CHEBI:15343"/>
        <dbReference type="ChEBI" id="CHEBI:59776"/>
        <dbReference type="ChEBI" id="CHEBI:62877"/>
        <dbReference type="EC" id="4.1.2.4"/>
    </reaction>
</comment>
<dbReference type="EMBL" id="MQVR01000041">
    <property type="protein sequence ID" value="OKL53756.1"/>
    <property type="molecule type" value="Genomic_DNA"/>
</dbReference>
<comment type="pathway">
    <text evidence="7">Carbohydrate degradation; 2-deoxy-D-ribose 1-phosphate degradation; D-glyceraldehyde 3-phosphate and acetaldehyde from 2-deoxy-alpha-D-ribose 1-phosphate: step 2/2.</text>
</comment>
<evidence type="ECO:0000256" key="5">
    <source>
        <dbReference type="ARBA" id="ARBA00048791"/>
    </source>
</evidence>
<dbReference type="InterPro" id="IPR013785">
    <property type="entry name" value="Aldolase_TIM"/>
</dbReference>
<dbReference type="InterPro" id="IPR011343">
    <property type="entry name" value="DeoC"/>
</dbReference>
<evidence type="ECO:0000256" key="1">
    <source>
        <dbReference type="ARBA" id="ARBA00010936"/>
    </source>
</evidence>
<proteinExistence type="inferred from homology"/>
<name>A0A1Q5Q1W1_9ACTO</name>
<dbReference type="FunFam" id="3.20.20.70:FF:000044">
    <property type="entry name" value="Deoxyribose-phosphate aldolase"/>
    <property type="match status" value="1"/>
</dbReference>
<evidence type="ECO:0000256" key="2">
    <source>
        <dbReference type="ARBA" id="ARBA00022490"/>
    </source>
</evidence>
<dbReference type="Gene3D" id="3.20.20.70">
    <property type="entry name" value="Aldolase class I"/>
    <property type="match status" value="1"/>
</dbReference>
<organism evidence="8 9">
    <name type="scientific">Bowdeniella nasicola</name>
    <dbReference type="NCBI Taxonomy" id="208480"/>
    <lineage>
        <taxon>Bacteria</taxon>
        <taxon>Bacillati</taxon>
        <taxon>Actinomycetota</taxon>
        <taxon>Actinomycetes</taxon>
        <taxon>Actinomycetales</taxon>
        <taxon>Actinomycetaceae</taxon>
        <taxon>Bowdeniella</taxon>
    </lineage>
</organism>
<evidence type="ECO:0000313" key="8">
    <source>
        <dbReference type="EMBL" id="OKL53756.1"/>
    </source>
</evidence>
<comment type="similarity">
    <text evidence="1 7">Belongs to the DeoC/FbaB aldolase family. DeoC type 1 subfamily.</text>
</comment>
<dbReference type="GO" id="GO:0016052">
    <property type="term" value="P:carbohydrate catabolic process"/>
    <property type="evidence" value="ECO:0007669"/>
    <property type="project" value="TreeGrafter"/>
</dbReference>